<keyword evidence="4" id="KW-1185">Reference proteome</keyword>
<sequence>MTTERRVFAGLTVFMGLMTTAWSSNALETLPVIAVIGMVLGGLAVIMGAVALGRGRRDPRSGGGRPRSARGDRERGGLVSGRAAGIFAGIEVLVIPLVCVLLGRTGHGALVVPAVAFIVAAHFALFRLIQDQMLHVVAAVVGCLGAGAAIVLVLRGDLDPAAGRSLAGLTLAACTAAYASVFARQAWRRA</sequence>
<accession>A0ABS1B8Q5</accession>
<keyword evidence="2" id="KW-1133">Transmembrane helix</keyword>
<evidence type="ECO:0000313" key="4">
    <source>
        <dbReference type="Proteomes" id="UP000612352"/>
    </source>
</evidence>
<proteinExistence type="predicted"/>
<protein>
    <submittedName>
        <fullName evidence="3">Uncharacterized protein</fullName>
    </submittedName>
</protein>
<gene>
    <name evidence="3" type="ORF">I8D64_06365</name>
</gene>
<evidence type="ECO:0000313" key="3">
    <source>
        <dbReference type="EMBL" id="MBK0331024.1"/>
    </source>
</evidence>
<comment type="caution">
    <text evidence="3">The sequence shown here is derived from an EMBL/GenBank/DDBJ whole genome shotgun (WGS) entry which is preliminary data.</text>
</comment>
<feature type="transmembrane region" description="Helical" evidence="2">
    <location>
        <begin position="136"/>
        <end position="154"/>
    </location>
</feature>
<dbReference type="RefSeq" id="WP_200501657.1">
    <property type="nucleotide sequence ID" value="NZ_JAEDAJ010000002.1"/>
</dbReference>
<reference evidence="3 4" key="1">
    <citation type="submission" date="2020-12" db="EMBL/GenBank/DDBJ databases">
        <title>Brachybacterium sp. MASK1Z-5, whole genome shotgun sequence.</title>
        <authorList>
            <person name="Tuo L."/>
        </authorList>
    </citation>
    <scope>NUCLEOTIDE SEQUENCE [LARGE SCALE GENOMIC DNA]</scope>
    <source>
        <strain evidence="3 4">MASK1Z-5</strain>
    </source>
</reference>
<feature type="region of interest" description="Disordered" evidence="1">
    <location>
        <begin position="55"/>
        <end position="76"/>
    </location>
</feature>
<evidence type="ECO:0000256" key="2">
    <source>
        <dbReference type="SAM" id="Phobius"/>
    </source>
</evidence>
<feature type="transmembrane region" description="Helical" evidence="2">
    <location>
        <begin position="33"/>
        <end position="52"/>
    </location>
</feature>
<evidence type="ECO:0000256" key="1">
    <source>
        <dbReference type="SAM" id="MobiDB-lite"/>
    </source>
</evidence>
<dbReference type="Proteomes" id="UP000612352">
    <property type="component" value="Unassembled WGS sequence"/>
</dbReference>
<name>A0ABS1B8Q5_9MICO</name>
<organism evidence="3 4">
    <name type="scientific">Brachybacterium halotolerans</name>
    <dbReference type="NCBI Taxonomy" id="2795215"/>
    <lineage>
        <taxon>Bacteria</taxon>
        <taxon>Bacillati</taxon>
        <taxon>Actinomycetota</taxon>
        <taxon>Actinomycetes</taxon>
        <taxon>Micrococcales</taxon>
        <taxon>Dermabacteraceae</taxon>
        <taxon>Brachybacterium</taxon>
    </lineage>
</organism>
<feature type="transmembrane region" description="Helical" evidence="2">
    <location>
        <begin position="109"/>
        <end position="129"/>
    </location>
</feature>
<feature type="transmembrane region" description="Helical" evidence="2">
    <location>
        <begin position="166"/>
        <end position="183"/>
    </location>
</feature>
<dbReference type="EMBL" id="JAEDAJ010000002">
    <property type="protein sequence ID" value="MBK0331024.1"/>
    <property type="molecule type" value="Genomic_DNA"/>
</dbReference>
<feature type="transmembrane region" description="Helical" evidence="2">
    <location>
        <begin position="83"/>
        <end position="103"/>
    </location>
</feature>
<keyword evidence="2" id="KW-0472">Membrane</keyword>
<keyword evidence="2" id="KW-0812">Transmembrane</keyword>